<evidence type="ECO:0000313" key="1">
    <source>
        <dbReference type="EMBL" id="MBP2193918.1"/>
    </source>
</evidence>
<reference evidence="1 2" key="1">
    <citation type="submission" date="2021-03" db="EMBL/GenBank/DDBJ databases">
        <title>Sequencing the genomes of 1000 actinobacteria strains.</title>
        <authorList>
            <person name="Klenk H.-P."/>
        </authorList>
    </citation>
    <scope>NUCLEOTIDE SEQUENCE [LARGE SCALE GENOMIC DNA]</scope>
    <source>
        <strain evidence="1 2">DSM 45516</strain>
    </source>
</reference>
<sequence length="82" mass="8463">MAGGITVAYGEPVVMHRSKTRSTGAAVAASGGLRKLSVADIAAQPGGIEALQRRVHELRSSGIDFAANAIEQEMAAFDLPRG</sequence>
<gene>
    <name evidence="1" type="ORF">BJ987_006819</name>
</gene>
<dbReference type="EMBL" id="JAGGMR010000001">
    <property type="protein sequence ID" value="MBP2193918.1"/>
    <property type="molecule type" value="Genomic_DNA"/>
</dbReference>
<dbReference type="Proteomes" id="UP001519325">
    <property type="component" value="Unassembled WGS sequence"/>
</dbReference>
<keyword evidence="2" id="KW-1185">Reference proteome</keyword>
<protein>
    <submittedName>
        <fullName evidence="1">Uncharacterized protein</fullName>
    </submittedName>
</protein>
<name>A0ABS4QQS8_9NOCA</name>
<accession>A0ABS4QQS8</accession>
<dbReference type="RefSeq" id="WP_245366255.1">
    <property type="nucleotide sequence ID" value="NZ_JAGGMR010000001.1"/>
</dbReference>
<comment type="caution">
    <text evidence="1">The sequence shown here is derived from an EMBL/GenBank/DDBJ whole genome shotgun (WGS) entry which is preliminary data.</text>
</comment>
<proteinExistence type="predicted"/>
<organism evidence="1 2">
    <name type="scientific">Nocardia goodfellowii</name>
    <dbReference type="NCBI Taxonomy" id="882446"/>
    <lineage>
        <taxon>Bacteria</taxon>
        <taxon>Bacillati</taxon>
        <taxon>Actinomycetota</taxon>
        <taxon>Actinomycetes</taxon>
        <taxon>Mycobacteriales</taxon>
        <taxon>Nocardiaceae</taxon>
        <taxon>Nocardia</taxon>
    </lineage>
</organism>
<evidence type="ECO:0000313" key="2">
    <source>
        <dbReference type="Proteomes" id="UP001519325"/>
    </source>
</evidence>